<dbReference type="InterPro" id="IPR001806">
    <property type="entry name" value="Small_GTPase"/>
</dbReference>
<evidence type="ECO:0000256" key="4">
    <source>
        <dbReference type="ARBA" id="ARBA00023288"/>
    </source>
</evidence>
<dbReference type="PROSITE" id="PS51421">
    <property type="entry name" value="RAS"/>
    <property type="match status" value="1"/>
</dbReference>
<dbReference type="PROSITE" id="PS51420">
    <property type="entry name" value="RHO"/>
    <property type="match status" value="1"/>
</dbReference>
<dbReference type="InterPro" id="IPR050305">
    <property type="entry name" value="Small_GTPase_Rab"/>
</dbReference>
<evidence type="ECO:0000256" key="2">
    <source>
        <dbReference type="ARBA" id="ARBA00022741"/>
    </source>
</evidence>
<dbReference type="EMBL" id="JAPFFF010000009">
    <property type="protein sequence ID" value="KAK8882706.1"/>
    <property type="molecule type" value="Genomic_DNA"/>
</dbReference>
<keyword evidence="7" id="KW-1185">Reference proteome</keyword>
<dbReference type="SMART" id="SM00173">
    <property type="entry name" value="RAS"/>
    <property type="match status" value="1"/>
</dbReference>
<dbReference type="SMART" id="SM00175">
    <property type="entry name" value="RAB"/>
    <property type="match status" value="1"/>
</dbReference>
<keyword evidence="4" id="KW-0449">Lipoprotein</keyword>
<evidence type="ECO:0000256" key="5">
    <source>
        <dbReference type="SAM" id="MobiDB-lite"/>
    </source>
</evidence>
<evidence type="ECO:0000313" key="7">
    <source>
        <dbReference type="Proteomes" id="UP001470230"/>
    </source>
</evidence>
<proteinExistence type="inferred from homology"/>
<accession>A0ABR2JVD1</accession>
<dbReference type="Proteomes" id="UP001470230">
    <property type="component" value="Unassembled WGS sequence"/>
</dbReference>
<feature type="compositionally biased region" description="Polar residues" evidence="5">
    <location>
        <begin position="179"/>
        <end position="189"/>
    </location>
</feature>
<dbReference type="InterPro" id="IPR005225">
    <property type="entry name" value="Small_GTP-bd"/>
</dbReference>
<evidence type="ECO:0000256" key="3">
    <source>
        <dbReference type="ARBA" id="ARBA00023134"/>
    </source>
</evidence>
<sequence>MSNDIEIYKIIVLGASFVGKTQLIHRYADNCFEISSIETIGIDFKTKYVQTHGKTIKAQMWDTSGKIHFYSIAQVYYKRVFGALFVFSILDRSSFDRVKEICRDYNEDSPPNSCNILVGTKYDLKFSREVNKSEANAFAEEYNMRYIEVSSKENINVDLVFQTLFDEIYEKKNNPPNPYVSQTNRQTGAQEVKKEDKEKVNDDIGENSNYVFFKL</sequence>
<dbReference type="CDD" id="cd00154">
    <property type="entry name" value="Rab"/>
    <property type="match status" value="1"/>
</dbReference>
<dbReference type="InterPro" id="IPR027417">
    <property type="entry name" value="P-loop_NTPase"/>
</dbReference>
<dbReference type="SUPFAM" id="SSF52540">
    <property type="entry name" value="P-loop containing nucleoside triphosphate hydrolases"/>
    <property type="match status" value="1"/>
</dbReference>
<dbReference type="NCBIfam" id="TIGR00231">
    <property type="entry name" value="small_GTP"/>
    <property type="match status" value="1"/>
</dbReference>
<dbReference type="PANTHER" id="PTHR47980">
    <property type="entry name" value="LD44762P"/>
    <property type="match status" value="1"/>
</dbReference>
<dbReference type="SMART" id="SM00176">
    <property type="entry name" value="RAN"/>
    <property type="match status" value="1"/>
</dbReference>
<feature type="compositionally biased region" description="Basic and acidic residues" evidence="5">
    <location>
        <begin position="191"/>
        <end position="202"/>
    </location>
</feature>
<keyword evidence="3" id="KW-0342">GTP-binding</keyword>
<dbReference type="Pfam" id="PF00071">
    <property type="entry name" value="Ras"/>
    <property type="match status" value="1"/>
</dbReference>
<feature type="region of interest" description="Disordered" evidence="5">
    <location>
        <begin position="175"/>
        <end position="208"/>
    </location>
</feature>
<dbReference type="Gene3D" id="3.40.50.300">
    <property type="entry name" value="P-loop containing nucleotide triphosphate hydrolases"/>
    <property type="match status" value="1"/>
</dbReference>
<evidence type="ECO:0000256" key="1">
    <source>
        <dbReference type="ARBA" id="ARBA00006270"/>
    </source>
</evidence>
<name>A0ABR2JVD1_9EUKA</name>
<protein>
    <submittedName>
        <fullName evidence="6">Uncharacterized protein</fullName>
    </submittedName>
</protein>
<evidence type="ECO:0000313" key="6">
    <source>
        <dbReference type="EMBL" id="KAK8882706.1"/>
    </source>
</evidence>
<keyword evidence="2" id="KW-0547">Nucleotide-binding</keyword>
<organism evidence="6 7">
    <name type="scientific">Tritrichomonas musculus</name>
    <dbReference type="NCBI Taxonomy" id="1915356"/>
    <lineage>
        <taxon>Eukaryota</taxon>
        <taxon>Metamonada</taxon>
        <taxon>Parabasalia</taxon>
        <taxon>Tritrichomonadida</taxon>
        <taxon>Tritrichomonadidae</taxon>
        <taxon>Tritrichomonas</taxon>
    </lineage>
</organism>
<reference evidence="6 7" key="1">
    <citation type="submission" date="2024-04" db="EMBL/GenBank/DDBJ databases">
        <title>Tritrichomonas musculus Genome.</title>
        <authorList>
            <person name="Alves-Ferreira E."/>
            <person name="Grigg M."/>
            <person name="Lorenzi H."/>
            <person name="Galac M."/>
        </authorList>
    </citation>
    <scope>NUCLEOTIDE SEQUENCE [LARGE SCALE GENOMIC DNA]</scope>
    <source>
        <strain evidence="6 7">EAF2021</strain>
    </source>
</reference>
<dbReference type="SMART" id="SM00174">
    <property type="entry name" value="RHO"/>
    <property type="match status" value="1"/>
</dbReference>
<gene>
    <name evidence="6" type="ORF">M9Y10_045347</name>
</gene>
<dbReference type="PRINTS" id="PR00449">
    <property type="entry name" value="RASTRNSFRMNG"/>
</dbReference>
<comment type="caution">
    <text evidence="6">The sequence shown here is derived from an EMBL/GenBank/DDBJ whole genome shotgun (WGS) entry which is preliminary data.</text>
</comment>
<dbReference type="PROSITE" id="PS51419">
    <property type="entry name" value="RAB"/>
    <property type="match status" value="1"/>
</dbReference>
<comment type="similarity">
    <text evidence="1">Belongs to the small GTPase superfamily. Rab family.</text>
</comment>